<proteinExistence type="predicted"/>
<gene>
    <name evidence="1" type="ORF">PANT111_200124</name>
</gene>
<comment type="caution">
    <text evidence="1">The sequence shown here is derived from an EMBL/GenBank/DDBJ whole genome shotgun (WGS) entry which is preliminary data.</text>
</comment>
<protein>
    <submittedName>
        <fullName evidence="1">Uncharacterized protein</fullName>
    </submittedName>
</protein>
<name>A0AAX3J793_9GAMM</name>
<reference evidence="1 2" key="1">
    <citation type="submission" date="2019-10" db="EMBL/GenBank/DDBJ databases">
        <authorList>
            <person name="Karimi E."/>
        </authorList>
    </citation>
    <scope>NUCLEOTIDE SEQUENCE [LARGE SCALE GENOMIC DNA]</scope>
    <source>
        <strain evidence="1">Pantoea sp. 111</strain>
    </source>
</reference>
<dbReference type="EMBL" id="CABWMH010000013">
    <property type="protein sequence ID" value="VXC02516.1"/>
    <property type="molecule type" value="Genomic_DNA"/>
</dbReference>
<sequence length="74" mass="8394">MSDCEFPAAALTPLRFYFEDGEWHRSLTYLSGARRNIAAKSAAKNGTTEADTAPLLLMRNQSIRSERITYHFLL</sequence>
<dbReference type="AlphaFoldDB" id="A0AAX3J793"/>
<evidence type="ECO:0000313" key="2">
    <source>
        <dbReference type="Proteomes" id="UP000433737"/>
    </source>
</evidence>
<accession>A0AAX3J793</accession>
<evidence type="ECO:0000313" key="1">
    <source>
        <dbReference type="EMBL" id="VXC02516.1"/>
    </source>
</evidence>
<dbReference type="Proteomes" id="UP000433737">
    <property type="component" value="Unassembled WGS sequence"/>
</dbReference>
<organism evidence="1 2">
    <name type="scientific">Pantoea brenneri</name>
    <dbReference type="NCBI Taxonomy" id="472694"/>
    <lineage>
        <taxon>Bacteria</taxon>
        <taxon>Pseudomonadati</taxon>
        <taxon>Pseudomonadota</taxon>
        <taxon>Gammaproteobacteria</taxon>
        <taxon>Enterobacterales</taxon>
        <taxon>Erwiniaceae</taxon>
        <taxon>Pantoea</taxon>
    </lineage>
</organism>